<evidence type="ECO:0000256" key="3">
    <source>
        <dbReference type="PROSITE-ProRule" id="PRU00339"/>
    </source>
</evidence>
<dbReference type="SUPFAM" id="SSF48452">
    <property type="entry name" value="TPR-like"/>
    <property type="match status" value="1"/>
</dbReference>
<evidence type="ECO:0000256" key="4">
    <source>
        <dbReference type="SAM" id="SignalP"/>
    </source>
</evidence>
<evidence type="ECO:0000256" key="1">
    <source>
        <dbReference type="ARBA" id="ARBA00022737"/>
    </source>
</evidence>
<dbReference type="Pfam" id="PF03783">
    <property type="entry name" value="CsgG"/>
    <property type="match status" value="1"/>
</dbReference>
<dbReference type="Pfam" id="PF00578">
    <property type="entry name" value="AhpC-TSA"/>
    <property type="match status" value="1"/>
</dbReference>
<gene>
    <name evidence="6" type="ORF">PITCH_A1680004</name>
</gene>
<evidence type="ECO:0000259" key="5">
    <source>
        <dbReference type="PROSITE" id="PS51352"/>
    </source>
</evidence>
<evidence type="ECO:0000256" key="2">
    <source>
        <dbReference type="ARBA" id="ARBA00022803"/>
    </source>
</evidence>
<accession>A0A445MUB1</accession>
<feature type="repeat" description="TPR" evidence="3">
    <location>
        <begin position="299"/>
        <end position="332"/>
    </location>
</feature>
<feature type="signal peptide" evidence="4">
    <location>
        <begin position="1"/>
        <end position="31"/>
    </location>
</feature>
<organism evidence="6">
    <name type="scientific">uncultured Desulfobacterium sp</name>
    <dbReference type="NCBI Taxonomy" id="201089"/>
    <lineage>
        <taxon>Bacteria</taxon>
        <taxon>Pseudomonadati</taxon>
        <taxon>Thermodesulfobacteriota</taxon>
        <taxon>Desulfobacteria</taxon>
        <taxon>Desulfobacterales</taxon>
        <taxon>Desulfobacteriaceae</taxon>
        <taxon>Desulfobacterium</taxon>
        <taxon>environmental samples</taxon>
    </lineage>
</organism>
<dbReference type="Pfam" id="PF13424">
    <property type="entry name" value="TPR_12"/>
    <property type="match status" value="1"/>
</dbReference>
<dbReference type="PANTHER" id="PTHR45586:SF1">
    <property type="entry name" value="LIPOPOLYSACCHARIDE ASSEMBLY PROTEIN B"/>
    <property type="match status" value="1"/>
</dbReference>
<dbReference type="Gene3D" id="3.40.50.10610">
    <property type="entry name" value="ABC-type transport auxiliary lipoprotein component"/>
    <property type="match status" value="1"/>
</dbReference>
<dbReference type="InterPro" id="IPR013766">
    <property type="entry name" value="Thioredoxin_domain"/>
</dbReference>
<dbReference type="GO" id="GO:0016209">
    <property type="term" value="F:antioxidant activity"/>
    <property type="evidence" value="ECO:0007669"/>
    <property type="project" value="InterPro"/>
</dbReference>
<dbReference type="CDD" id="cd02966">
    <property type="entry name" value="TlpA_like_family"/>
    <property type="match status" value="1"/>
</dbReference>
<dbReference type="SMART" id="SM00028">
    <property type="entry name" value="TPR"/>
    <property type="match status" value="5"/>
</dbReference>
<dbReference type="Gene3D" id="1.25.40.10">
    <property type="entry name" value="Tetratricopeptide repeat domain"/>
    <property type="match status" value="2"/>
</dbReference>
<dbReference type="PROSITE" id="PS50293">
    <property type="entry name" value="TPR_REGION"/>
    <property type="match status" value="1"/>
</dbReference>
<dbReference type="EMBL" id="OJIN01000077">
    <property type="protein sequence ID" value="SPD73087.1"/>
    <property type="molecule type" value="Genomic_DNA"/>
</dbReference>
<feature type="repeat" description="TPR" evidence="3">
    <location>
        <begin position="333"/>
        <end position="366"/>
    </location>
</feature>
<proteinExistence type="predicted"/>
<dbReference type="GO" id="GO:0030288">
    <property type="term" value="C:outer membrane-bounded periplasmic space"/>
    <property type="evidence" value="ECO:0007669"/>
    <property type="project" value="InterPro"/>
</dbReference>
<dbReference type="Gene3D" id="3.40.30.10">
    <property type="entry name" value="Glutaredoxin"/>
    <property type="match status" value="1"/>
</dbReference>
<dbReference type="SUPFAM" id="SSF52833">
    <property type="entry name" value="Thioredoxin-like"/>
    <property type="match status" value="1"/>
</dbReference>
<name>A0A445MUB1_9BACT</name>
<dbReference type="InterPro" id="IPR036249">
    <property type="entry name" value="Thioredoxin-like_sf"/>
</dbReference>
<dbReference type="GO" id="GO:0016491">
    <property type="term" value="F:oxidoreductase activity"/>
    <property type="evidence" value="ECO:0007669"/>
    <property type="project" value="InterPro"/>
</dbReference>
<keyword evidence="1" id="KW-0677">Repeat</keyword>
<sequence>MRPISRLLSSVLTVATMILCVCCCPCFGQLAAGKAVPGFSLKDSDGKAHDLATIKDQPMIILYFFDAESRPSQEGLLSLDKITKQYKEADMIVWGVTLSGKDKVAEFIKSANPGYPILLDDTGISDLYEARFILPTVCIIGPDLKLIDYFQGGGKTTEVMLVRLAERELQRRHTVLAKAISEDVEKKNPKNIQAKTVRGYAALKEGKIEQAEETFTALAKDKGEGEILGKEGMASVYARKGQADKAMEAVKEVEEKAPDRAYVHVVKADILYSQNKKSEAKAAYQTAVRKKSGEPFQKAMAYNQLGRFHAGEGDYQKARELYDQAVDIDPYYIEATSNKGVAYEKEGKWDEALKAYTKATNIDKADTFAAVLAKKAEEMIAIQKNVAEKQRIDTLVKELATRYRSQEKTASKTADTWTSRPMVLTFVDFQEQGGLSARDGFSSVLTSNLADQLNASGRVQVVERVLLERLLEELNIGSSELADPETALKLGKILSAKIIGTGSLFFMQDQTLLNMRLIDTETSAIPKVITTPFGLQDQLTKQLRELNRDILNTVIQKYPLQGYVIKMVGGQALLNIGSKQGVVLGTGFDVVEDAEPIEYKGKILQGAPKSIGHVEVVQVEPDLCYAKVVKNDREFKTDDKVKEMLSVPAAGGGDAIK</sequence>
<dbReference type="InterPro" id="IPR019734">
    <property type="entry name" value="TPR_rpt"/>
</dbReference>
<dbReference type="InterPro" id="IPR000866">
    <property type="entry name" value="AhpC/TSA"/>
</dbReference>
<dbReference type="PANTHER" id="PTHR45586">
    <property type="entry name" value="TPR REPEAT-CONTAINING PROTEIN PA4667"/>
    <property type="match status" value="1"/>
</dbReference>
<dbReference type="PROSITE" id="PS50005">
    <property type="entry name" value="TPR"/>
    <property type="match status" value="2"/>
</dbReference>
<dbReference type="PROSITE" id="PS51352">
    <property type="entry name" value="THIOREDOXIN_2"/>
    <property type="match status" value="1"/>
</dbReference>
<feature type="chain" id="PRO_5019464744" evidence="4">
    <location>
        <begin position="32"/>
        <end position="657"/>
    </location>
</feature>
<dbReference type="AlphaFoldDB" id="A0A445MUB1"/>
<dbReference type="InterPro" id="IPR005534">
    <property type="entry name" value="Curli_assmbl/transp-comp_CsgG"/>
</dbReference>
<dbReference type="Pfam" id="PF09976">
    <property type="entry name" value="TPR_21"/>
    <property type="match status" value="1"/>
</dbReference>
<keyword evidence="4" id="KW-0732">Signal</keyword>
<reference evidence="6" key="1">
    <citation type="submission" date="2018-01" db="EMBL/GenBank/DDBJ databases">
        <authorList>
            <person name="Regsiter A."/>
            <person name="William W."/>
        </authorList>
    </citation>
    <scope>NUCLEOTIDE SEQUENCE</scope>
    <source>
        <strain evidence="6">TRIP AH-1</strain>
    </source>
</reference>
<evidence type="ECO:0000313" key="6">
    <source>
        <dbReference type="EMBL" id="SPD73087.1"/>
    </source>
</evidence>
<dbReference type="GO" id="GO:0006950">
    <property type="term" value="P:response to stress"/>
    <property type="evidence" value="ECO:0007669"/>
    <property type="project" value="UniProtKB-ARBA"/>
</dbReference>
<dbReference type="InterPro" id="IPR018704">
    <property type="entry name" value="SecYEG/CpoB_TPR"/>
</dbReference>
<protein>
    <submittedName>
        <fullName evidence="6">Peroxiredoxin</fullName>
    </submittedName>
</protein>
<feature type="domain" description="Thioredoxin" evidence="5">
    <location>
        <begin position="30"/>
        <end position="170"/>
    </location>
</feature>
<keyword evidence="2 3" id="KW-0802">TPR repeat</keyword>
<dbReference type="InterPro" id="IPR011990">
    <property type="entry name" value="TPR-like_helical_dom_sf"/>
</dbReference>
<dbReference type="InterPro" id="IPR051012">
    <property type="entry name" value="CellSynth/LPSAsmb/PSIAsmb"/>
</dbReference>